<evidence type="ECO:0000313" key="1">
    <source>
        <dbReference type="EMBL" id="OAD81221.1"/>
    </source>
</evidence>
<dbReference type="VEuPathDB" id="FungiDB:PHYBLDRAFT_138770"/>
<dbReference type="Proteomes" id="UP000077315">
    <property type="component" value="Unassembled WGS sequence"/>
</dbReference>
<organism evidence="1 2">
    <name type="scientific">Phycomyces blakesleeanus (strain ATCC 8743b / DSM 1359 / FGSC 10004 / NBRC 33097 / NRRL 1555)</name>
    <dbReference type="NCBI Taxonomy" id="763407"/>
    <lineage>
        <taxon>Eukaryota</taxon>
        <taxon>Fungi</taxon>
        <taxon>Fungi incertae sedis</taxon>
        <taxon>Mucoromycota</taxon>
        <taxon>Mucoromycotina</taxon>
        <taxon>Mucoromycetes</taxon>
        <taxon>Mucorales</taxon>
        <taxon>Phycomycetaceae</taxon>
        <taxon>Phycomyces</taxon>
    </lineage>
</organism>
<protein>
    <submittedName>
        <fullName evidence="1">Uncharacterized protein</fullName>
    </submittedName>
</protein>
<dbReference type="GeneID" id="28990979"/>
<proteinExistence type="predicted"/>
<keyword evidence="2" id="KW-1185">Reference proteome</keyword>
<dbReference type="RefSeq" id="XP_018299261.1">
    <property type="nucleotide sequence ID" value="XM_018430073.1"/>
</dbReference>
<gene>
    <name evidence="1" type="ORF">PHYBLDRAFT_138770</name>
</gene>
<reference evidence="2" key="1">
    <citation type="submission" date="2015-06" db="EMBL/GenBank/DDBJ databases">
        <title>Expansion of signal transduction pathways in fungi by whole-genome duplication.</title>
        <authorList>
            <consortium name="DOE Joint Genome Institute"/>
            <person name="Corrochano L.M."/>
            <person name="Kuo A."/>
            <person name="Marcet-Houben M."/>
            <person name="Polaino S."/>
            <person name="Salamov A."/>
            <person name="Villalobos J.M."/>
            <person name="Alvarez M.I."/>
            <person name="Avalos J."/>
            <person name="Benito E.P."/>
            <person name="Benoit I."/>
            <person name="Burger G."/>
            <person name="Camino L.P."/>
            <person name="Canovas D."/>
            <person name="Cerda-Olmedo E."/>
            <person name="Cheng J.-F."/>
            <person name="Dominguez A."/>
            <person name="Elias M."/>
            <person name="Eslava A.P."/>
            <person name="Glaser F."/>
            <person name="Grimwood J."/>
            <person name="Gutierrez G."/>
            <person name="Heitman J."/>
            <person name="Henrissat B."/>
            <person name="Iturriaga E.A."/>
            <person name="Lang B.F."/>
            <person name="Lavin J.L."/>
            <person name="Lee S."/>
            <person name="Li W."/>
            <person name="Lindquist E."/>
            <person name="Lopez-Garcia S."/>
            <person name="Luque E.M."/>
            <person name="Marcos A.T."/>
            <person name="Martin J."/>
            <person name="McCluskey K."/>
            <person name="Medina H.R."/>
            <person name="Miralles-Duran A."/>
            <person name="Miyazaki A."/>
            <person name="Munoz-Torres E."/>
            <person name="Oguiza J.A."/>
            <person name="Ohm R."/>
            <person name="Olmedo M."/>
            <person name="Orejas M."/>
            <person name="Ortiz-Castellanos L."/>
            <person name="Pisabarro A.G."/>
            <person name="Rodriguez-Romero J."/>
            <person name="Ruiz-Herrera J."/>
            <person name="Ruiz-Vazquez R."/>
            <person name="Sanz C."/>
            <person name="Schackwitz W."/>
            <person name="Schmutz J."/>
            <person name="Shahriari M."/>
            <person name="Shelest E."/>
            <person name="Silva-Franco F."/>
            <person name="Soanes D."/>
            <person name="Syed K."/>
            <person name="Tagua V.G."/>
            <person name="Talbot N.J."/>
            <person name="Thon M."/>
            <person name="De vries R.P."/>
            <person name="Wiebenga A."/>
            <person name="Yadav J.S."/>
            <person name="Braun E.L."/>
            <person name="Baker S."/>
            <person name="Garre V."/>
            <person name="Horwitz B."/>
            <person name="Torres-Martinez S."/>
            <person name="Idnurm A."/>
            <person name="Herrera-Estrella A."/>
            <person name="Gabaldon T."/>
            <person name="Grigoriev I.V."/>
        </authorList>
    </citation>
    <scope>NUCLEOTIDE SEQUENCE [LARGE SCALE GENOMIC DNA]</scope>
    <source>
        <strain evidence="2">NRRL 1555(-)</strain>
    </source>
</reference>
<dbReference type="AlphaFoldDB" id="A0A163BFA2"/>
<evidence type="ECO:0000313" key="2">
    <source>
        <dbReference type="Proteomes" id="UP000077315"/>
    </source>
</evidence>
<sequence length="141" mass="15569">MTYISISSSNSKVNVHCKASAQPLTSDSTAAFTAQFGKNETTRVETIHRRKSSQSTARGLELVIQLPIVTRLVLCLLVLKSSKGRKGAELSSKYITCHLLSRAFPFVLQIQRPNKLVCEPMCTMSVTARMSPEANNKWILA</sequence>
<dbReference type="EMBL" id="KV440971">
    <property type="protein sequence ID" value="OAD81221.1"/>
    <property type="molecule type" value="Genomic_DNA"/>
</dbReference>
<accession>A0A163BFA2</accession>
<dbReference type="InParanoid" id="A0A163BFA2"/>
<name>A0A163BFA2_PHYB8</name>